<organism evidence="1 2">
    <name type="scientific">Phaeosphaeria nodorum (strain SN15 / ATCC MYA-4574 / FGSC 10173)</name>
    <name type="common">Glume blotch fungus</name>
    <name type="synonym">Parastagonospora nodorum</name>
    <dbReference type="NCBI Taxonomy" id="321614"/>
    <lineage>
        <taxon>Eukaryota</taxon>
        <taxon>Fungi</taxon>
        <taxon>Dikarya</taxon>
        <taxon>Ascomycota</taxon>
        <taxon>Pezizomycotina</taxon>
        <taxon>Dothideomycetes</taxon>
        <taxon>Pleosporomycetidae</taxon>
        <taxon>Pleosporales</taxon>
        <taxon>Pleosporineae</taxon>
        <taxon>Phaeosphaeriaceae</taxon>
        <taxon>Parastagonospora</taxon>
    </lineage>
</organism>
<keyword evidence="2" id="KW-1185">Reference proteome</keyword>
<dbReference type="AlphaFoldDB" id="A0A7U2EVY3"/>
<proteinExistence type="predicted"/>
<dbReference type="Proteomes" id="UP000663193">
    <property type="component" value="Chromosome 2"/>
</dbReference>
<sequence length="57" mass="6610">MVGNNFSTFRNQEIAQKKLLSAHSWFCPYRKLTQGFCNRGNSEVLPVVAVFLVRLRH</sequence>
<gene>
    <name evidence="1" type="ORF">JI435_403100</name>
</gene>
<accession>A0A7U2EVY3</accession>
<evidence type="ECO:0000313" key="2">
    <source>
        <dbReference type="Proteomes" id="UP000663193"/>
    </source>
</evidence>
<dbReference type="VEuPathDB" id="FungiDB:JI435_403100"/>
<evidence type="ECO:0000313" key="1">
    <source>
        <dbReference type="EMBL" id="QRC92883.1"/>
    </source>
</evidence>
<dbReference type="EMBL" id="CP069024">
    <property type="protein sequence ID" value="QRC92883.1"/>
    <property type="molecule type" value="Genomic_DNA"/>
</dbReference>
<reference evidence="2" key="1">
    <citation type="journal article" date="2021" name="BMC Genomics">
        <title>Chromosome-level genome assembly and manually-curated proteome of model necrotroph Parastagonospora nodorum Sn15 reveals a genome-wide trove of candidate effector homologs, and redundancy of virulence-related functions within an accessory chromosome.</title>
        <authorList>
            <person name="Bertazzoni S."/>
            <person name="Jones D.A.B."/>
            <person name="Phan H.T."/>
            <person name="Tan K.-C."/>
            <person name="Hane J.K."/>
        </authorList>
    </citation>
    <scope>NUCLEOTIDE SEQUENCE [LARGE SCALE GENOMIC DNA]</scope>
    <source>
        <strain evidence="2">SN15 / ATCC MYA-4574 / FGSC 10173)</strain>
    </source>
</reference>
<protein>
    <submittedName>
        <fullName evidence="1">Uncharacterized protein</fullName>
    </submittedName>
</protein>
<name>A0A7U2EVY3_PHANO</name>